<keyword evidence="1" id="KW-0472">Membrane</keyword>
<keyword evidence="1" id="KW-1133">Transmembrane helix</keyword>
<protein>
    <submittedName>
        <fullName evidence="2">Uncharacterized protein</fullName>
    </submittedName>
</protein>
<dbReference type="AlphaFoldDB" id="A2C3B2"/>
<dbReference type="HOGENOM" id="CLU_1979546_0_0_3"/>
<dbReference type="EMBL" id="CP000553">
    <property type="protein sequence ID" value="ABM75972.1"/>
    <property type="molecule type" value="Genomic_DNA"/>
</dbReference>
<organism evidence="2 3">
    <name type="scientific">Prochlorococcus marinus (strain NATL1A)</name>
    <dbReference type="NCBI Taxonomy" id="167555"/>
    <lineage>
        <taxon>Bacteria</taxon>
        <taxon>Bacillati</taxon>
        <taxon>Cyanobacteriota</taxon>
        <taxon>Cyanophyceae</taxon>
        <taxon>Synechococcales</taxon>
        <taxon>Prochlorococcaceae</taxon>
        <taxon>Prochlorococcus</taxon>
    </lineage>
</organism>
<sequence>MVMNRLTNKKTLKEILAAYDRQIRKDMGFWIKYRPSCWADLLPEKFIRPLLTFIKMKGGKKFVLILAFLLSLVFVGVIPTLSFIWSNIFRIWWILLVIPLSYWTLAIISVYSRVLVQGVFEFSRAVLKELK</sequence>
<evidence type="ECO:0000313" key="3">
    <source>
        <dbReference type="Proteomes" id="UP000002592"/>
    </source>
</evidence>
<evidence type="ECO:0000256" key="1">
    <source>
        <dbReference type="SAM" id="Phobius"/>
    </source>
</evidence>
<feature type="transmembrane region" description="Helical" evidence="1">
    <location>
        <begin position="62"/>
        <end position="85"/>
    </location>
</feature>
<evidence type="ECO:0000313" key="2">
    <source>
        <dbReference type="EMBL" id="ABM75972.1"/>
    </source>
</evidence>
<name>A2C3B2_PROM1</name>
<dbReference type="KEGG" id="pme:NATL1_14141"/>
<keyword evidence="1" id="KW-0812">Transmembrane</keyword>
<dbReference type="Proteomes" id="UP000002592">
    <property type="component" value="Chromosome"/>
</dbReference>
<accession>A2C3B2</accession>
<gene>
    <name evidence="2" type="ordered locus">NATL1_14141</name>
</gene>
<proteinExistence type="predicted"/>
<reference evidence="3" key="1">
    <citation type="journal article" date="2007" name="PLoS Genet.">
        <title>Patterns and implications of gene gain and loss in the evolution of Prochlorococcus.</title>
        <authorList>
            <person name="Kettler G.C."/>
            <person name="Martiny A.C."/>
            <person name="Huang K."/>
            <person name="Zucker J."/>
            <person name="Coleman M.L."/>
            <person name="Rodrigue S."/>
            <person name="Chen F."/>
            <person name="Lapidus A."/>
            <person name="Ferriera S."/>
            <person name="Johnson J."/>
            <person name="Steglich C."/>
            <person name="Church G.M."/>
            <person name="Richardson P."/>
            <person name="Chisholm S.W."/>
        </authorList>
    </citation>
    <scope>NUCLEOTIDE SEQUENCE [LARGE SCALE GENOMIC DNA]</scope>
    <source>
        <strain evidence="3">NATL1A</strain>
    </source>
</reference>
<dbReference type="eggNOG" id="ENOG5032I4F">
    <property type="taxonomic scope" value="Bacteria"/>
</dbReference>
<feature type="transmembrane region" description="Helical" evidence="1">
    <location>
        <begin position="91"/>
        <end position="111"/>
    </location>
</feature>